<dbReference type="Proteomes" id="UP000095284">
    <property type="component" value="Unplaced"/>
</dbReference>
<evidence type="ECO:0000313" key="3">
    <source>
        <dbReference type="EMBL" id="CAD5214086.1"/>
    </source>
</evidence>
<evidence type="ECO:0000313" key="6">
    <source>
        <dbReference type="WBParaSite" id="BXY_1072600.1"/>
    </source>
</evidence>
<reference evidence="3" key="2">
    <citation type="submission" date="2020-09" db="EMBL/GenBank/DDBJ databases">
        <authorList>
            <person name="Kikuchi T."/>
        </authorList>
    </citation>
    <scope>NUCLEOTIDE SEQUENCE</scope>
    <source>
        <strain evidence="3">Ka4C1</strain>
    </source>
</reference>
<feature type="compositionally biased region" description="Polar residues" evidence="1">
    <location>
        <begin position="195"/>
        <end position="209"/>
    </location>
</feature>
<feature type="signal peptide" evidence="2">
    <location>
        <begin position="1"/>
        <end position="22"/>
    </location>
</feature>
<protein>
    <submittedName>
        <fullName evidence="3">(pine wood nematode) hypothetical protein</fullName>
    </submittedName>
</protein>
<accession>A0A1I7SCH4</accession>
<dbReference type="WBParaSite" id="BXY_1072600.1">
    <property type="protein sequence ID" value="BXY_1072600.1"/>
    <property type="gene ID" value="BXY_1072600"/>
</dbReference>
<dbReference type="EMBL" id="CAJFDI010000002">
    <property type="protein sequence ID" value="CAD5214086.1"/>
    <property type="molecule type" value="Genomic_DNA"/>
</dbReference>
<feature type="compositionally biased region" description="Basic and acidic residues" evidence="1">
    <location>
        <begin position="49"/>
        <end position="64"/>
    </location>
</feature>
<gene>
    <name evidence="3" type="ORF">BXYJ_LOCUS3354</name>
</gene>
<organism evidence="4 6">
    <name type="scientific">Bursaphelenchus xylophilus</name>
    <name type="common">Pinewood nematode worm</name>
    <name type="synonym">Aphelenchoides xylophilus</name>
    <dbReference type="NCBI Taxonomy" id="6326"/>
    <lineage>
        <taxon>Eukaryota</taxon>
        <taxon>Metazoa</taxon>
        <taxon>Ecdysozoa</taxon>
        <taxon>Nematoda</taxon>
        <taxon>Chromadorea</taxon>
        <taxon>Rhabditida</taxon>
        <taxon>Tylenchina</taxon>
        <taxon>Tylenchomorpha</taxon>
        <taxon>Aphelenchoidea</taxon>
        <taxon>Aphelenchoididae</taxon>
        <taxon>Bursaphelenchus</taxon>
    </lineage>
</organism>
<dbReference type="AlphaFoldDB" id="A0A1I7SCH4"/>
<dbReference type="Proteomes" id="UP000659654">
    <property type="component" value="Unassembled WGS sequence"/>
</dbReference>
<reference evidence="6" key="1">
    <citation type="submission" date="2016-11" db="UniProtKB">
        <authorList>
            <consortium name="WormBaseParasite"/>
        </authorList>
    </citation>
    <scope>IDENTIFICATION</scope>
</reference>
<feature type="region of interest" description="Disordered" evidence="1">
    <location>
        <begin position="26"/>
        <end position="141"/>
    </location>
</feature>
<dbReference type="EMBL" id="CAJFCV020000002">
    <property type="protein sequence ID" value="CAG9094091.1"/>
    <property type="molecule type" value="Genomic_DNA"/>
</dbReference>
<evidence type="ECO:0000256" key="2">
    <source>
        <dbReference type="SAM" id="SignalP"/>
    </source>
</evidence>
<proteinExistence type="predicted"/>
<dbReference type="Proteomes" id="UP000582659">
    <property type="component" value="Unassembled WGS sequence"/>
</dbReference>
<evidence type="ECO:0000313" key="4">
    <source>
        <dbReference type="Proteomes" id="UP000095284"/>
    </source>
</evidence>
<evidence type="ECO:0000313" key="5">
    <source>
        <dbReference type="Proteomes" id="UP000659654"/>
    </source>
</evidence>
<sequence>MLFAVGILVILIECAIFLRCASKKTKNPTRNKGIVAAQRSRPGNFSSDNSHREYPEAARIRGADSRTSAADMSKLFDPDPQKASKSHDTTETSRENSAEAAEAPKIRESDRAMERLKEKQSGVPAKLIQQDEQELSKRLKPKDYDQRAKPLGKCMSMMGKCQSLPGKCMHLLGVVKAEEERKIVTPKIGCETPETKTNSMQRQSKSSTSDADKKLKSITPPKNNDG</sequence>
<feature type="chain" id="PRO_5035359896" evidence="2">
    <location>
        <begin position="23"/>
        <end position="226"/>
    </location>
</feature>
<keyword evidence="5" id="KW-1185">Reference proteome</keyword>
<feature type="region of interest" description="Disordered" evidence="1">
    <location>
        <begin position="186"/>
        <end position="226"/>
    </location>
</feature>
<keyword evidence="2" id="KW-0732">Signal</keyword>
<feature type="compositionally biased region" description="Basic and acidic residues" evidence="1">
    <location>
        <begin position="74"/>
        <end position="120"/>
    </location>
</feature>
<evidence type="ECO:0000256" key="1">
    <source>
        <dbReference type="SAM" id="MobiDB-lite"/>
    </source>
</evidence>
<name>A0A1I7SCH4_BURXY</name>